<feature type="domain" description="AttH" evidence="1">
    <location>
        <begin position="75"/>
        <end position="244"/>
    </location>
</feature>
<dbReference type="Pfam" id="PF07143">
    <property type="entry name" value="CrtC"/>
    <property type="match status" value="1"/>
</dbReference>
<comment type="caution">
    <text evidence="2">The sequence shown here is derived from an EMBL/GenBank/DDBJ whole genome shotgun (WGS) entry which is preliminary data.</text>
</comment>
<dbReference type="PANTHER" id="PTHR38591">
    <property type="entry name" value="HYDROLASE"/>
    <property type="match status" value="1"/>
</dbReference>
<dbReference type="SUPFAM" id="SSF159245">
    <property type="entry name" value="AttH-like"/>
    <property type="match status" value="1"/>
</dbReference>
<dbReference type="AlphaFoldDB" id="A0A4Y3HST9"/>
<dbReference type="OrthoDB" id="9770826at2"/>
<dbReference type="InterPro" id="IPR023374">
    <property type="entry name" value="AttH-like_dom_sf"/>
</dbReference>
<evidence type="ECO:0000259" key="1">
    <source>
        <dbReference type="Pfam" id="PF07143"/>
    </source>
</evidence>
<gene>
    <name evidence="2" type="ORF">VIN01S_09110</name>
</gene>
<accession>A0A4Y3HST9</accession>
<protein>
    <submittedName>
        <fullName evidence="2">Carotenoid 1,2-hydratase</fullName>
    </submittedName>
</protein>
<evidence type="ECO:0000313" key="3">
    <source>
        <dbReference type="Proteomes" id="UP000318717"/>
    </source>
</evidence>
<sequence length="371" mass="41799">MQIFFNKRLLLIITAFVALSSGIGILVYKLWSAEQQPLLTIDVLKSEVDDTFEPVLPGPRINFPDDFRVHPKFQHEVWRYIAMLDDSEGNEYLVQWFLFRISMSEDEGTGWESPQIYTSQAIVTTPDQVFRDQRFARGGIGLVGMRQRPYQLSIDNWSLRSFSGSPMPGQLSISSDQFDINLANELDTPYVPLGENGYQVTHELMSRAFYGYTAPYVQSTGTLTIGTQTIEVSGSAVFNQVWGTDIIGQDQKGYNQFMFRLQDGRVLSVTKTRHQGDMDSYHYGNIYTPDGGHVALKTDEIEIHAIGSSTLSNGKTLPLQWVVNVPDYNIFLTAKTSRLEQWVNLSIPSWSGRVEASGSINATGYLQLIGY</sequence>
<keyword evidence="3" id="KW-1185">Reference proteome</keyword>
<evidence type="ECO:0000313" key="2">
    <source>
        <dbReference type="EMBL" id="GEA50107.1"/>
    </source>
</evidence>
<proteinExistence type="predicted"/>
<dbReference type="Gene3D" id="2.40.370.10">
    <property type="entry name" value="AttH-like domain"/>
    <property type="match status" value="2"/>
</dbReference>
<organism evidence="2 3">
    <name type="scientific">Vibrio inusitatus NBRC 102082</name>
    <dbReference type="NCBI Taxonomy" id="1219070"/>
    <lineage>
        <taxon>Bacteria</taxon>
        <taxon>Pseudomonadati</taxon>
        <taxon>Pseudomonadota</taxon>
        <taxon>Gammaproteobacteria</taxon>
        <taxon>Vibrionales</taxon>
        <taxon>Vibrionaceae</taxon>
        <taxon>Vibrio</taxon>
    </lineage>
</organism>
<name>A0A4Y3HST9_9VIBR</name>
<dbReference type="Proteomes" id="UP000318717">
    <property type="component" value="Unassembled WGS sequence"/>
</dbReference>
<dbReference type="Pfam" id="PF17186">
    <property type="entry name" value="Lipocalin_9"/>
    <property type="match status" value="1"/>
</dbReference>
<dbReference type="InterPro" id="IPR010791">
    <property type="entry name" value="AttH_dom"/>
</dbReference>
<dbReference type="EMBL" id="BJLF01000003">
    <property type="protein sequence ID" value="GEA50107.1"/>
    <property type="molecule type" value="Genomic_DNA"/>
</dbReference>
<reference evidence="2 3" key="1">
    <citation type="submission" date="2019-06" db="EMBL/GenBank/DDBJ databases">
        <title>Whole genome shotgun sequence of Vibrio inusitatus NBRC 102082.</title>
        <authorList>
            <person name="Hosoyama A."/>
            <person name="Uohara A."/>
            <person name="Ohji S."/>
            <person name="Ichikawa N."/>
        </authorList>
    </citation>
    <scope>NUCLEOTIDE SEQUENCE [LARGE SCALE GENOMIC DNA]</scope>
    <source>
        <strain evidence="2 3">NBRC 102082</strain>
    </source>
</reference>
<dbReference type="PANTHER" id="PTHR38591:SF1">
    <property type="entry name" value="BLL1000 PROTEIN"/>
    <property type="match status" value="1"/>
</dbReference>
<dbReference type="RefSeq" id="WP_141344497.1">
    <property type="nucleotide sequence ID" value="NZ_BJLF01000003.1"/>
</dbReference>